<keyword evidence="5" id="KW-0732">Signal</keyword>
<reference evidence="8" key="1">
    <citation type="submission" date="2015-06" db="EMBL/GenBank/DDBJ databases">
        <authorList>
            <person name="Bertelli C."/>
        </authorList>
    </citation>
    <scope>NUCLEOTIDE SEQUENCE [LARGE SCALE GENOMIC DNA]</scope>
    <source>
        <strain evidence="8">CRIB-30</strain>
    </source>
</reference>
<dbReference type="SUPFAM" id="SSF53807">
    <property type="entry name" value="Helical backbone' metal receptor"/>
    <property type="match status" value="1"/>
</dbReference>
<dbReference type="PRINTS" id="PR00690">
    <property type="entry name" value="ADHESNFAMILY"/>
</dbReference>
<dbReference type="GO" id="GO:0030001">
    <property type="term" value="P:metal ion transport"/>
    <property type="evidence" value="ECO:0007669"/>
    <property type="project" value="InterPro"/>
</dbReference>
<dbReference type="Gene3D" id="3.40.50.1980">
    <property type="entry name" value="Nitrogenase molybdenum iron protein domain"/>
    <property type="match status" value="2"/>
</dbReference>
<gene>
    <name evidence="7" type="ORF">ELAC_1708</name>
</gene>
<sequence>MRPIIATFIMSCFVFLTGCGQSERQGEVRRWMEPNGKLKVLSTTAMVNDLAKEVGGDLVDAHVLIIGELNPHSYQLVKGDDEKFNAADIIFFNGLNLEHGPSLKKTLYEKKNAYGLGDLIQNDYPSRILNVKNELDPHIWMDVSLFSEVIPHIVKAYKDKDPKNGPFYEERGRLLRERLGQAHAEVKEQLAQVRPEKRYLVTSHDAFNYFARAYLAEDREQKGLSWQVRFQAPEGLAPDSQLSAIDIKAIIDHMMKYQIHVLFPESNVSQDSIRKIVDAGSERGMKLHIARCPLYADAMGPPGSSGDTYVKMMVYNAKTIAKHLQASEADAEKQECP</sequence>
<dbReference type="InterPro" id="IPR050492">
    <property type="entry name" value="Bact_metal-bind_prot9"/>
</dbReference>
<organism evidence="7 8">
    <name type="scientific">Estrella lausannensis</name>
    <dbReference type="NCBI Taxonomy" id="483423"/>
    <lineage>
        <taxon>Bacteria</taxon>
        <taxon>Pseudomonadati</taxon>
        <taxon>Chlamydiota</taxon>
        <taxon>Chlamydiia</taxon>
        <taxon>Parachlamydiales</taxon>
        <taxon>Candidatus Criblamydiaceae</taxon>
        <taxon>Estrella</taxon>
    </lineage>
</organism>
<dbReference type="PRINTS" id="PR00691">
    <property type="entry name" value="ADHESINB"/>
</dbReference>
<evidence type="ECO:0000313" key="8">
    <source>
        <dbReference type="Proteomes" id="UP000220251"/>
    </source>
</evidence>
<evidence type="ECO:0000256" key="4">
    <source>
        <dbReference type="ARBA" id="ARBA00022723"/>
    </source>
</evidence>
<dbReference type="RefSeq" id="WP_239414461.1">
    <property type="nucleotide sequence ID" value="NZ_CWGJ01000025.1"/>
</dbReference>
<evidence type="ECO:0000256" key="5">
    <source>
        <dbReference type="ARBA" id="ARBA00022729"/>
    </source>
</evidence>
<dbReference type="GO" id="GO:0007155">
    <property type="term" value="P:cell adhesion"/>
    <property type="evidence" value="ECO:0007669"/>
    <property type="project" value="InterPro"/>
</dbReference>
<dbReference type="InterPro" id="IPR006129">
    <property type="entry name" value="AdhesinB"/>
</dbReference>
<comment type="similarity">
    <text evidence="2 6">Belongs to the bacterial solute-binding protein 9 family.</text>
</comment>
<accession>A0A0H5E6W7</accession>
<dbReference type="PANTHER" id="PTHR42953">
    <property type="entry name" value="HIGH-AFFINITY ZINC UPTAKE SYSTEM PROTEIN ZNUA-RELATED"/>
    <property type="match status" value="1"/>
</dbReference>
<dbReference type="InterPro" id="IPR006127">
    <property type="entry name" value="ZnuA-like"/>
</dbReference>
<dbReference type="Proteomes" id="UP000220251">
    <property type="component" value="Unassembled WGS sequence"/>
</dbReference>
<dbReference type="GO" id="GO:0030313">
    <property type="term" value="C:cell envelope"/>
    <property type="evidence" value="ECO:0007669"/>
    <property type="project" value="UniProtKB-SubCell"/>
</dbReference>
<dbReference type="PANTHER" id="PTHR42953:SF1">
    <property type="entry name" value="METAL-BINDING PROTEIN HI_0362-RELATED"/>
    <property type="match status" value="1"/>
</dbReference>
<protein>
    <submittedName>
        <fullName evidence="7">ABC-type transporter, substrate-binding protein</fullName>
    </submittedName>
</protein>
<dbReference type="GO" id="GO:0046872">
    <property type="term" value="F:metal ion binding"/>
    <property type="evidence" value="ECO:0007669"/>
    <property type="project" value="UniProtKB-KW"/>
</dbReference>
<keyword evidence="8" id="KW-1185">Reference proteome</keyword>
<evidence type="ECO:0000256" key="2">
    <source>
        <dbReference type="ARBA" id="ARBA00011028"/>
    </source>
</evidence>
<proteinExistence type="inferred from homology"/>
<name>A0A0H5E6W7_9BACT</name>
<evidence type="ECO:0000256" key="3">
    <source>
        <dbReference type="ARBA" id="ARBA00022448"/>
    </source>
</evidence>
<dbReference type="Pfam" id="PF01297">
    <property type="entry name" value="ZnuA"/>
    <property type="match status" value="1"/>
</dbReference>
<evidence type="ECO:0000256" key="1">
    <source>
        <dbReference type="ARBA" id="ARBA00004196"/>
    </source>
</evidence>
<dbReference type="EMBL" id="CWGJ01000025">
    <property type="protein sequence ID" value="CRX39035.1"/>
    <property type="molecule type" value="Genomic_DNA"/>
</dbReference>
<dbReference type="InterPro" id="IPR006128">
    <property type="entry name" value="Lipoprotein_PsaA-like"/>
</dbReference>
<evidence type="ECO:0000313" key="7">
    <source>
        <dbReference type="EMBL" id="CRX39035.1"/>
    </source>
</evidence>
<keyword evidence="3 6" id="KW-0813">Transport</keyword>
<dbReference type="AlphaFoldDB" id="A0A0H5E6W7"/>
<evidence type="ECO:0000256" key="6">
    <source>
        <dbReference type="RuleBase" id="RU003512"/>
    </source>
</evidence>
<comment type="subcellular location">
    <subcellularLocation>
        <location evidence="1">Cell envelope</location>
    </subcellularLocation>
</comment>
<dbReference type="PROSITE" id="PS51257">
    <property type="entry name" value="PROKAR_LIPOPROTEIN"/>
    <property type="match status" value="1"/>
</dbReference>
<keyword evidence="4" id="KW-0479">Metal-binding</keyword>